<dbReference type="AlphaFoldDB" id="A0A9J6B2L4"/>
<sequence length="184" mass="21070">MRSETRNDVEESQCGESHNMLSATELQDIKTDLKPSEKASTSKPLSELCTNVQRPPEVQDFVLNLVLVQKNFLITSFLNIAFDYKEHVTLEVNKLCGYPKKNRGFTGQLRGWWDNYMSVEAKAAVINAKAASEGVDNLGFVLVYNRENVVYTMDLTILEHFNGRFTNQYEMVRSLLNSLRCRHL</sequence>
<keyword evidence="4" id="KW-1185">Reference proteome</keyword>
<evidence type="ECO:0000313" key="4">
    <source>
        <dbReference type="Proteomes" id="UP000824120"/>
    </source>
</evidence>
<dbReference type="InterPro" id="IPR056648">
    <property type="entry name" value="DUF7746"/>
</dbReference>
<feature type="domain" description="DUF7746" evidence="2">
    <location>
        <begin position="104"/>
        <end position="131"/>
    </location>
</feature>
<dbReference type="EMBL" id="JACXVP010000001">
    <property type="protein sequence ID" value="KAG5630945.1"/>
    <property type="molecule type" value="Genomic_DNA"/>
</dbReference>
<dbReference type="PANTHER" id="PTHR33054:SF12">
    <property type="entry name" value="ZINC KNUCKLE FAMILY PROTEIN"/>
    <property type="match status" value="1"/>
</dbReference>
<comment type="caution">
    <text evidence="3">The sequence shown here is derived from an EMBL/GenBank/DDBJ whole genome shotgun (WGS) entry which is preliminary data.</text>
</comment>
<evidence type="ECO:0000259" key="2">
    <source>
        <dbReference type="Pfam" id="PF24925"/>
    </source>
</evidence>
<dbReference type="OrthoDB" id="1735266at2759"/>
<proteinExistence type="predicted"/>
<reference evidence="3 4" key="1">
    <citation type="submission" date="2020-09" db="EMBL/GenBank/DDBJ databases">
        <title>De no assembly of potato wild relative species, Solanum commersonii.</title>
        <authorList>
            <person name="Cho K."/>
        </authorList>
    </citation>
    <scope>NUCLEOTIDE SEQUENCE [LARGE SCALE GENOMIC DNA]</scope>
    <source>
        <strain evidence="3">LZ3.2</strain>
        <tissue evidence="3">Leaf</tissue>
    </source>
</reference>
<feature type="region of interest" description="Disordered" evidence="1">
    <location>
        <begin position="1"/>
        <end position="27"/>
    </location>
</feature>
<dbReference type="Pfam" id="PF24925">
    <property type="entry name" value="DUF7746"/>
    <property type="match status" value="1"/>
</dbReference>
<dbReference type="PANTHER" id="PTHR33054">
    <property type="entry name" value="CCHC-TYPE DOMAIN-CONTAINING PROTEIN"/>
    <property type="match status" value="1"/>
</dbReference>
<organism evidence="3 4">
    <name type="scientific">Solanum commersonii</name>
    <name type="common">Commerson's wild potato</name>
    <name type="synonym">Commerson's nightshade</name>
    <dbReference type="NCBI Taxonomy" id="4109"/>
    <lineage>
        <taxon>Eukaryota</taxon>
        <taxon>Viridiplantae</taxon>
        <taxon>Streptophyta</taxon>
        <taxon>Embryophyta</taxon>
        <taxon>Tracheophyta</taxon>
        <taxon>Spermatophyta</taxon>
        <taxon>Magnoliopsida</taxon>
        <taxon>eudicotyledons</taxon>
        <taxon>Gunneridae</taxon>
        <taxon>Pentapetalae</taxon>
        <taxon>asterids</taxon>
        <taxon>lamiids</taxon>
        <taxon>Solanales</taxon>
        <taxon>Solanaceae</taxon>
        <taxon>Solanoideae</taxon>
        <taxon>Solaneae</taxon>
        <taxon>Solanum</taxon>
    </lineage>
</organism>
<evidence type="ECO:0000256" key="1">
    <source>
        <dbReference type="SAM" id="MobiDB-lite"/>
    </source>
</evidence>
<evidence type="ECO:0000313" key="3">
    <source>
        <dbReference type="EMBL" id="KAG5630945.1"/>
    </source>
</evidence>
<dbReference type="Proteomes" id="UP000824120">
    <property type="component" value="Chromosome 1"/>
</dbReference>
<feature type="compositionally biased region" description="Polar residues" evidence="1">
    <location>
        <begin position="14"/>
        <end position="25"/>
    </location>
</feature>
<name>A0A9J6B2L4_SOLCO</name>
<protein>
    <recommendedName>
        <fullName evidence="2">DUF7746 domain-containing protein</fullName>
    </recommendedName>
</protein>
<gene>
    <name evidence="3" type="ORF">H5410_002662</name>
</gene>
<accession>A0A9J6B2L4</accession>